<reference evidence="2" key="1">
    <citation type="submission" date="2020-12" db="EMBL/GenBank/DDBJ databases">
        <title>Prauserella sp. ASG 168, a novel actinomycete isolated from cave rock.</title>
        <authorList>
            <person name="Suriyachadkun C."/>
        </authorList>
    </citation>
    <scope>NUCLEOTIDE SEQUENCE</scope>
    <source>
        <strain evidence="2">ASG 168</strain>
    </source>
</reference>
<evidence type="ECO:0000313" key="2">
    <source>
        <dbReference type="EMBL" id="MBK1788889.1"/>
    </source>
</evidence>
<comment type="caution">
    <text evidence="2">The sequence shown here is derived from an EMBL/GenBank/DDBJ whole genome shotgun (WGS) entry which is preliminary data.</text>
</comment>
<dbReference type="PROSITE" id="PS51257">
    <property type="entry name" value="PROKAR_LIPOPROTEIN"/>
    <property type="match status" value="1"/>
</dbReference>
<feature type="signal peptide" evidence="1">
    <location>
        <begin position="1"/>
        <end position="24"/>
    </location>
</feature>
<sequence>MRTRAVLVAAVAVLLSLSGCSREAGPTPKGAAADPGPGALQMKLEALTTDVCFTEPTQVDSPGCEKFVTQLGTMPGMAQKFAGTEHPELAEAGRELDQLIRAYRAGNCGNEGSDECTDILVDMSTTLGQVEAGVSKLPEVTTQSS</sequence>
<dbReference type="EMBL" id="JAENJH010000012">
    <property type="protein sequence ID" value="MBK1788889.1"/>
    <property type="molecule type" value="Genomic_DNA"/>
</dbReference>
<evidence type="ECO:0008006" key="4">
    <source>
        <dbReference type="Google" id="ProtNLM"/>
    </source>
</evidence>
<evidence type="ECO:0000256" key="1">
    <source>
        <dbReference type="SAM" id="SignalP"/>
    </source>
</evidence>
<keyword evidence="3" id="KW-1185">Reference proteome</keyword>
<evidence type="ECO:0000313" key="3">
    <source>
        <dbReference type="Proteomes" id="UP000635245"/>
    </source>
</evidence>
<gene>
    <name evidence="2" type="ORF">JHE00_31555</name>
</gene>
<accession>A0A934V8P7</accession>
<protein>
    <recommendedName>
        <fullName evidence="4">DUF732 domain-containing protein</fullName>
    </recommendedName>
</protein>
<proteinExistence type="predicted"/>
<keyword evidence="1" id="KW-0732">Signal</keyword>
<feature type="chain" id="PRO_5036828448" description="DUF732 domain-containing protein" evidence="1">
    <location>
        <begin position="25"/>
        <end position="145"/>
    </location>
</feature>
<dbReference type="RefSeq" id="WP_200325264.1">
    <property type="nucleotide sequence ID" value="NZ_JAENJH010000012.1"/>
</dbReference>
<dbReference type="AlphaFoldDB" id="A0A934V8P7"/>
<name>A0A934V8P7_9PSEU</name>
<dbReference type="Proteomes" id="UP000635245">
    <property type="component" value="Unassembled WGS sequence"/>
</dbReference>
<organism evidence="2 3">
    <name type="scientific">Prauserella cavernicola</name>
    <dbReference type="NCBI Taxonomy" id="2800127"/>
    <lineage>
        <taxon>Bacteria</taxon>
        <taxon>Bacillati</taxon>
        <taxon>Actinomycetota</taxon>
        <taxon>Actinomycetes</taxon>
        <taxon>Pseudonocardiales</taxon>
        <taxon>Pseudonocardiaceae</taxon>
        <taxon>Prauserella</taxon>
    </lineage>
</organism>